<dbReference type="InterPro" id="IPR036390">
    <property type="entry name" value="WH_DNA-bd_sf"/>
</dbReference>
<reference evidence="1 2" key="1">
    <citation type="journal article" date="2019" name="Emerg. Microbes Infect.">
        <title>Comprehensive subspecies identification of 175 nontuberculous mycobacteria species based on 7547 genomic profiles.</title>
        <authorList>
            <person name="Matsumoto Y."/>
            <person name="Kinjo T."/>
            <person name="Motooka D."/>
            <person name="Nabeya D."/>
            <person name="Jung N."/>
            <person name="Uechi K."/>
            <person name="Horii T."/>
            <person name="Iida T."/>
            <person name="Fujita J."/>
            <person name="Nakamura S."/>
        </authorList>
    </citation>
    <scope>NUCLEOTIDE SEQUENCE [LARGE SCALE GENOMIC DNA]</scope>
    <source>
        <strain evidence="1 2">JCM 6396</strain>
    </source>
</reference>
<dbReference type="Gene3D" id="1.10.10.10">
    <property type="entry name" value="Winged helix-like DNA-binding domain superfamily/Winged helix DNA-binding domain"/>
    <property type="match status" value="1"/>
</dbReference>
<evidence type="ECO:0008006" key="3">
    <source>
        <dbReference type="Google" id="ProtNLM"/>
    </source>
</evidence>
<protein>
    <recommendedName>
        <fullName evidence="3">PadR family transcriptional regulator</fullName>
    </recommendedName>
</protein>
<dbReference type="AlphaFoldDB" id="A0A7I7K5S1"/>
<dbReference type="Proteomes" id="UP000467006">
    <property type="component" value="Chromosome"/>
</dbReference>
<gene>
    <name evidence="1" type="ORF">MDUV_43500</name>
</gene>
<keyword evidence="2" id="KW-1185">Reference proteome</keyword>
<organism evidence="1 2">
    <name type="scientific">Mycolicibacterium duvalii</name>
    <dbReference type="NCBI Taxonomy" id="39688"/>
    <lineage>
        <taxon>Bacteria</taxon>
        <taxon>Bacillati</taxon>
        <taxon>Actinomycetota</taxon>
        <taxon>Actinomycetes</taxon>
        <taxon>Mycobacteriales</taxon>
        <taxon>Mycobacteriaceae</taxon>
        <taxon>Mycolicibacterium</taxon>
    </lineage>
</organism>
<dbReference type="KEGG" id="mdu:MDUV_43500"/>
<evidence type="ECO:0000313" key="2">
    <source>
        <dbReference type="Proteomes" id="UP000467006"/>
    </source>
</evidence>
<dbReference type="InterPro" id="IPR036388">
    <property type="entry name" value="WH-like_DNA-bd_sf"/>
</dbReference>
<dbReference type="SUPFAM" id="SSF46785">
    <property type="entry name" value="Winged helix' DNA-binding domain"/>
    <property type="match status" value="1"/>
</dbReference>
<sequence>MTPTSYVLLGLVRWAPRSTAYELERTIAATVSQMWTIQRSQIYREPPRLVDAGLLRAEVDDDGRQKTRFSITQAGEHALDTWLAQATDEMPQLRDLAILKVFFGAEPEHIARVRLLAHQARLKNYELLREAGGVSQPGPRRAIEAAIAHERTSIRYWSGLARAEGTAQEE</sequence>
<name>A0A7I7K5S1_9MYCO</name>
<dbReference type="EMBL" id="AP022563">
    <property type="protein sequence ID" value="BBX19490.1"/>
    <property type="molecule type" value="Genomic_DNA"/>
</dbReference>
<accession>A0A7I7K5S1</accession>
<dbReference type="PANTHER" id="PTHR43252:SF6">
    <property type="entry name" value="NEGATIVE TRANSCRIPTION REGULATOR PADR"/>
    <property type="match status" value="1"/>
</dbReference>
<dbReference type="PANTHER" id="PTHR43252">
    <property type="entry name" value="TRANSCRIPTIONAL REGULATOR YQJI"/>
    <property type="match status" value="1"/>
</dbReference>
<evidence type="ECO:0000313" key="1">
    <source>
        <dbReference type="EMBL" id="BBX19490.1"/>
    </source>
</evidence>
<proteinExistence type="predicted"/>